<reference evidence="7 8" key="1">
    <citation type="submission" date="2019-06" db="EMBL/GenBank/DDBJ databases">
        <title>Sequencing the genomes of 1000 actinobacteria strains.</title>
        <authorList>
            <person name="Klenk H.-P."/>
        </authorList>
    </citation>
    <scope>NUCLEOTIDE SEQUENCE [LARGE SCALE GENOMIC DNA]</scope>
    <source>
        <strain evidence="7 8">DSM 45301</strain>
    </source>
</reference>
<protein>
    <recommendedName>
        <fullName evidence="9">Pirin</fullName>
    </recommendedName>
</protein>
<evidence type="ECO:0000256" key="3">
    <source>
        <dbReference type="RuleBase" id="RU003457"/>
    </source>
</evidence>
<proteinExistence type="inferred from homology"/>
<sequence>MTNLDPRPDLEVLDGGQPCTAVEVLEPRQVPLGGVRATTVHRTLPQRRRSLVGAWCFLDHYGPDDVAVTGGMQMPRHPHTGLATVSWLFSGHIEHLDSGGTAAPVVPGELNLMIAGRGITHQELSAAGTRTLHGVQLWYALPDETRFGENAFAHYAPEPVTLPGVTARVFLGALLGSVSPVETRTPDLLGAELVLAPGTTARLPVRADFEHAVLAENAEVTVNSAAVGHRSLAYVPPGADTLVVTAGDEEARVILLGGVPLDEQIVMWWNFVGRDHDEIVEFRRRYQAELGFEPADPRDEGRPALFGTFPPGQLPPLPAPPLPNTRLLPREQ</sequence>
<dbReference type="InterPro" id="IPR011051">
    <property type="entry name" value="RmlC_Cupin_sf"/>
</dbReference>
<keyword evidence="2" id="KW-0408">Iron</keyword>
<accession>A0A543DKV2</accession>
<dbReference type="Pfam" id="PF02678">
    <property type="entry name" value="Pirin"/>
    <property type="match status" value="1"/>
</dbReference>
<gene>
    <name evidence="7" type="ORF">FB558_5749</name>
</gene>
<dbReference type="GO" id="GO:0046872">
    <property type="term" value="F:metal ion binding"/>
    <property type="evidence" value="ECO:0007669"/>
    <property type="project" value="UniProtKB-KW"/>
</dbReference>
<name>A0A543DKV2_9PSEU</name>
<evidence type="ECO:0000256" key="1">
    <source>
        <dbReference type="ARBA" id="ARBA00008416"/>
    </source>
</evidence>
<dbReference type="RefSeq" id="WP_142058477.1">
    <property type="nucleotide sequence ID" value="NZ_VFPA01000003.1"/>
</dbReference>
<keyword evidence="8" id="KW-1185">Reference proteome</keyword>
<dbReference type="InterPro" id="IPR014710">
    <property type="entry name" value="RmlC-like_jellyroll"/>
</dbReference>
<dbReference type="Pfam" id="PF05726">
    <property type="entry name" value="Pirin_C"/>
    <property type="match status" value="1"/>
</dbReference>
<feature type="compositionally biased region" description="Pro residues" evidence="4">
    <location>
        <begin position="312"/>
        <end position="323"/>
    </location>
</feature>
<dbReference type="CDD" id="cd02247">
    <property type="entry name" value="cupin_pirin_C"/>
    <property type="match status" value="1"/>
</dbReference>
<comment type="cofactor">
    <cofactor evidence="2">
        <name>Fe cation</name>
        <dbReference type="ChEBI" id="CHEBI:24875"/>
    </cofactor>
    <text evidence="2">Binds 1 Fe cation per subunit.</text>
</comment>
<feature type="binding site" evidence="2">
    <location>
        <position position="79"/>
    </location>
    <ligand>
        <name>Fe cation</name>
        <dbReference type="ChEBI" id="CHEBI:24875"/>
    </ligand>
</feature>
<feature type="domain" description="Pirin C-terminal" evidence="6">
    <location>
        <begin position="192"/>
        <end position="288"/>
    </location>
</feature>
<dbReference type="OrthoDB" id="9780903at2"/>
<feature type="binding site" evidence="2">
    <location>
        <position position="77"/>
    </location>
    <ligand>
        <name>Fe cation</name>
        <dbReference type="ChEBI" id="CHEBI:24875"/>
    </ligand>
</feature>
<evidence type="ECO:0000259" key="5">
    <source>
        <dbReference type="Pfam" id="PF02678"/>
    </source>
</evidence>
<dbReference type="Gene3D" id="2.60.120.10">
    <property type="entry name" value="Jelly Rolls"/>
    <property type="match status" value="2"/>
</dbReference>
<evidence type="ECO:0008006" key="9">
    <source>
        <dbReference type="Google" id="ProtNLM"/>
    </source>
</evidence>
<dbReference type="SUPFAM" id="SSF51182">
    <property type="entry name" value="RmlC-like cupins"/>
    <property type="match status" value="1"/>
</dbReference>
<evidence type="ECO:0000313" key="8">
    <source>
        <dbReference type="Proteomes" id="UP000315677"/>
    </source>
</evidence>
<feature type="region of interest" description="Disordered" evidence="4">
    <location>
        <begin position="293"/>
        <end position="332"/>
    </location>
</feature>
<feature type="domain" description="Pirin N-terminal" evidence="5">
    <location>
        <begin position="40"/>
        <end position="138"/>
    </location>
</feature>
<dbReference type="PIRSF" id="PIRSF006232">
    <property type="entry name" value="Pirin"/>
    <property type="match status" value="1"/>
</dbReference>
<feature type="binding site" evidence="2">
    <location>
        <position position="123"/>
    </location>
    <ligand>
        <name>Fe cation</name>
        <dbReference type="ChEBI" id="CHEBI:24875"/>
    </ligand>
</feature>
<evidence type="ECO:0000256" key="2">
    <source>
        <dbReference type="PIRSR" id="PIRSR006232-1"/>
    </source>
</evidence>
<evidence type="ECO:0000259" key="6">
    <source>
        <dbReference type="Pfam" id="PF05726"/>
    </source>
</evidence>
<evidence type="ECO:0000256" key="4">
    <source>
        <dbReference type="SAM" id="MobiDB-lite"/>
    </source>
</evidence>
<dbReference type="PANTHER" id="PTHR13903">
    <property type="entry name" value="PIRIN-RELATED"/>
    <property type="match status" value="1"/>
</dbReference>
<feature type="binding site" evidence="2">
    <location>
        <position position="121"/>
    </location>
    <ligand>
        <name>Fe cation</name>
        <dbReference type="ChEBI" id="CHEBI:24875"/>
    </ligand>
</feature>
<dbReference type="AlphaFoldDB" id="A0A543DKV2"/>
<dbReference type="Proteomes" id="UP000315677">
    <property type="component" value="Unassembled WGS sequence"/>
</dbReference>
<dbReference type="PANTHER" id="PTHR13903:SF8">
    <property type="entry name" value="PIRIN"/>
    <property type="match status" value="1"/>
</dbReference>
<organism evidence="7 8">
    <name type="scientific">Pseudonocardia kunmingensis</name>
    <dbReference type="NCBI Taxonomy" id="630975"/>
    <lineage>
        <taxon>Bacteria</taxon>
        <taxon>Bacillati</taxon>
        <taxon>Actinomycetota</taxon>
        <taxon>Actinomycetes</taxon>
        <taxon>Pseudonocardiales</taxon>
        <taxon>Pseudonocardiaceae</taxon>
        <taxon>Pseudonocardia</taxon>
    </lineage>
</organism>
<comment type="similarity">
    <text evidence="1 3">Belongs to the pirin family.</text>
</comment>
<dbReference type="InterPro" id="IPR003829">
    <property type="entry name" value="Pirin_N_dom"/>
</dbReference>
<dbReference type="EMBL" id="VFPA01000003">
    <property type="protein sequence ID" value="TQM09970.1"/>
    <property type="molecule type" value="Genomic_DNA"/>
</dbReference>
<evidence type="ECO:0000313" key="7">
    <source>
        <dbReference type="EMBL" id="TQM09970.1"/>
    </source>
</evidence>
<dbReference type="InterPro" id="IPR012093">
    <property type="entry name" value="Pirin"/>
</dbReference>
<dbReference type="InterPro" id="IPR008778">
    <property type="entry name" value="Pirin_C_dom"/>
</dbReference>
<keyword evidence="2" id="KW-0479">Metal-binding</keyword>
<comment type="caution">
    <text evidence="7">The sequence shown here is derived from an EMBL/GenBank/DDBJ whole genome shotgun (WGS) entry which is preliminary data.</text>
</comment>